<proteinExistence type="predicted"/>
<protein>
    <submittedName>
        <fullName evidence="1">Uncharacterized protein</fullName>
    </submittedName>
</protein>
<reference evidence="1" key="1">
    <citation type="submission" date="2018-02" db="EMBL/GenBank/DDBJ databases">
        <title>Rhizophora mucronata_Transcriptome.</title>
        <authorList>
            <person name="Meera S.P."/>
            <person name="Sreeshan A."/>
            <person name="Augustine A."/>
        </authorList>
    </citation>
    <scope>NUCLEOTIDE SEQUENCE</scope>
    <source>
        <tissue evidence="1">Leaf</tissue>
    </source>
</reference>
<evidence type="ECO:0000313" key="1">
    <source>
        <dbReference type="EMBL" id="MBX12041.1"/>
    </source>
</evidence>
<dbReference type="EMBL" id="GGEC01031557">
    <property type="protein sequence ID" value="MBX12041.1"/>
    <property type="molecule type" value="Transcribed_RNA"/>
</dbReference>
<dbReference type="AlphaFoldDB" id="A0A2P2L237"/>
<sequence>MGFHCYLSLDLTFMTRECKIAWNLDWILHFLKSSFEYYRTEKLRKEDKKI</sequence>
<accession>A0A2P2L237</accession>
<organism evidence="1">
    <name type="scientific">Rhizophora mucronata</name>
    <name type="common">Asiatic mangrove</name>
    <dbReference type="NCBI Taxonomy" id="61149"/>
    <lineage>
        <taxon>Eukaryota</taxon>
        <taxon>Viridiplantae</taxon>
        <taxon>Streptophyta</taxon>
        <taxon>Embryophyta</taxon>
        <taxon>Tracheophyta</taxon>
        <taxon>Spermatophyta</taxon>
        <taxon>Magnoliopsida</taxon>
        <taxon>eudicotyledons</taxon>
        <taxon>Gunneridae</taxon>
        <taxon>Pentapetalae</taxon>
        <taxon>rosids</taxon>
        <taxon>fabids</taxon>
        <taxon>Malpighiales</taxon>
        <taxon>Rhizophoraceae</taxon>
        <taxon>Rhizophora</taxon>
    </lineage>
</organism>
<name>A0A2P2L237_RHIMU</name>